<organism evidence="2 3">
    <name type="scientific">Arcticibacter tournemirensis</name>
    <dbReference type="NCBI Taxonomy" id="699437"/>
    <lineage>
        <taxon>Bacteria</taxon>
        <taxon>Pseudomonadati</taxon>
        <taxon>Bacteroidota</taxon>
        <taxon>Sphingobacteriia</taxon>
        <taxon>Sphingobacteriales</taxon>
        <taxon>Sphingobacteriaceae</taxon>
        <taxon>Arcticibacter</taxon>
    </lineage>
</organism>
<dbReference type="Proteomes" id="UP000322918">
    <property type="component" value="Unassembled WGS sequence"/>
</dbReference>
<dbReference type="InterPro" id="IPR025407">
    <property type="entry name" value="DUF4133"/>
</dbReference>
<keyword evidence="3" id="KW-1185">Reference proteome</keyword>
<feature type="transmembrane region" description="Helical" evidence="1">
    <location>
        <begin position="50"/>
        <end position="71"/>
    </location>
</feature>
<dbReference type="EMBL" id="VWNE01000026">
    <property type="protein sequence ID" value="KAA8480085.1"/>
    <property type="molecule type" value="Genomic_DNA"/>
</dbReference>
<evidence type="ECO:0000313" key="3">
    <source>
        <dbReference type="Proteomes" id="UP000322918"/>
    </source>
</evidence>
<keyword evidence="1" id="KW-0812">Transmembrane</keyword>
<dbReference type="RefSeq" id="WP_141814997.1">
    <property type="nucleotide sequence ID" value="NZ_VFPL01000001.1"/>
</dbReference>
<name>A0A5M9H1W8_9SPHI</name>
<keyword evidence="1" id="KW-0472">Membrane</keyword>
<gene>
    <name evidence="2" type="ORF">F1649_15825</name>
</gene>
<dbReference type="AlphaFoldDB" id="A0A5M9H1W8"/>
<comment type="caution">
    <text evidence="2">The sequence shown here is derived from an EMBL/GenBank/DDBJ whole genome shotgun (WGS) entry which is preliminary data.</text>
</comment>
<dbReference type="Pfam" id="PF13571">
    <property type="entry name" value="DUF4133"/>
    <property type="match status" value="1"/>
</dbReference>
<feature type="transmembrane region" description="Helical" evidence="1">
    <location>
        <begin position="24"/>
        <end position="44"/>
    </location>
</feature>
<evidence type="ECO:0000313" key="2">
    <source>
        <dbReference type="EMBL" id="KAA8480085.1"/>
    </source>
</evidence>
<keyword evidence="1" id="KW-1133">Transmembrane helix</keyword>
<protein>
    <submittedName>
        <fullName evidence="2">DUF4133 domain-containing protein</fullName>
    </submittedName>
</protein>
<accession>A0A5M9H1W8</accession>
<sequence>MATVYQINKGIGKPIEFRGLRGQYIGWLAGGLVFLLIVFALLYISGLSLYIILPLIFGGGAGLVSGVFRLNRRFGEHGLGKYLAKRSLPDYLCIRSRKVFTRLKDRITP</sequence>
<proteinExistence type="predicted"/>
<reference evidence="2 3" key="1">
    <citation type="submission" date="2019-09" db="EMBL/GenBank/DDBJ databases">
        <title>Pararcticibacter amylolyticus gen. nov., sp. nov., isolated from a rottenly hemp rope, and reclassification of Pedobacter tournemirensis as Pararcticibacter tournemirensis comb. nov.</title>
        <authorList>
            <person name="Cai Y."/>
        </authorList>
    </citation>
    <scope>NUCLEOTIDE SEQUENCE [LARGE SCALE GENOMIC DNA]</scope>
    <source>
        <strain evidence="2 3">TF5-37.2-LB10</strain>
    </source>
</reference>
<dbReference type="OrthoDB" id="1273979at2"/>
<evidence type="ECO:0000256" key="1">
    <source>
        <dbReference type="SAM" id="Phobius"/>
    </source>
</evidence>